<organism evidence="2 3">
    <name type="scientific">Edaphochlamys debaryana</name>
    <dbReference type="NCBI Taxonomy" id="47281"/>
    <lineage>
        <taxon>Eukaryota</taxon>
        <taxon>Viridiplantae</taxon>
        <taxon>Chlorophyta</taxon>
        <taxon>core chlorophytes</taxon>
        <taxon>Chlorophyceae</taxon>
        <taxon>CS clade</taxon>
        <taxon>Chlamydomonadales</taxon>
        <taxon>Chlamydomonadales incertae sedis</taxon>
        <taxon>Edaphochlamys</taxon>
    </lineage>
</organism>
<proteinExistence type="predicted"/>
<evidence type="ECO:0000256" key="1">
    <source>
        <dbReference type="SAM" id="MobiDB-lite"/>
    </source>
</evidence>
<evidence type="ECO:0000313" key="2">
    <source>
        <dbReference type="EMBL" id="KAG2486702.1"/>
    </source>
</evidence>
<protein>
    <submittedName>
        <fullName evidence="2">Uncharacterized protein</fullName>
    </submittedName>
</protein>
<accession>A0A836BS22</accession>
<dbReference type="AlphaFoldDB" id="A0A836BS22"/>
<sequence length="449" mass="45802">MTAPSKPGLARGSTASRPSSFAPWVPAFLSAAYFQPCDRHRHHKKNECTFFCVTCGARPHSVCQHCMGAHAGHQVIQVRRYVYCDVVRAVDINPFVDTNGVQNYIINSAKVMFLNHRPHSKIGRANGVDTCRTCNRHLREGFSYCSLSCKVEALSKGETGAPAPAPTAGLTPSPSAGPCRACSSPAAALEAACEAAAATAAAVTTLGRTGSSTLVPAAPAADGTSAEALAAPSPRRSGAFAPFAASAFAPAASAAAAVSGTAAAAAGQSSDPDSSDEPCEEAFREANSPSRAVPHAPTPRLGRRQRGGLAYGSVSYGGYGSGNGSGSGSGSSEEDEYEVNFENPPKRRRSVPNVRRLSSANGYLASGAGAEAGAGDECLTAVAAAEALLMPQRNGAAFVRPAPLAGGLRRCETMPVPAAAPEVPSAAAMALAAAGSRRKKTPPQRAPSV</sequence>
<feature type="region of interest" description="Disordered" evidence="1">
    <location>
        <begin position="265"/>
        <end position="307"/>
    </location>
</feature>
<dbReference type="PANTHER" id="PTHR31065:SF1">
    <property type="entry name" value="OS09G0116050 PROTEIN"/>
    <property type="match status" value="1"/>
</dbReference>
<gene>
    <name evidence="2" type="ORF">HYH03_014631</name>
</gene>
<feature type="compositionally biased region" description="Gly residues" evidence="1">
    <location>
        <begin position="320"/>
        <end position="329"/>
    </location>
</feature>
<reference evidence="2" key="1">
    <citation type="journal article" date="2020" name="bioRxiv">
        <title>Comparative genomics of Chlamydomonas.</title>
        <authorList>
            <person name="Craig R.J."/>
            <person name="Hasan A.R."/>
            <person name="Ness R.W."/>
            <person name="Keightley P.D."/>
        </authorList>
    </citation>
    <scope>NUCLEOTIDE SEQUENCE</scope>
    <source>
        <strain evidence="2">CCAP 11/70</strain>
    </source>
</reference>
<dbReference type="Pfam" id="PF04640">
    <property type="entry name" value="PLATZ"/>
    <property type="match status" value="1"/>
</dbReference>
<feature type="region of interest" description="Disordered" evidence="1">
    <location>
        <begin position="320"/>
        <end position="352"/>
    </location>
</feature>
<comment type="caution">
    <text evidence="2">The sequence shown here is derived from an EMBL/GenBank/DDBJ whole genome shotgun (WGS) entry which is preliminary data.</text>
</comment>
<dbReference type="OrthoDB" id="1908108at2759"/>
<name>A0A836BS22_9CHLO</name>
<dbReference type="Proteomes" id="UP000612055">
    <property type="component" value="Unassembled WGS sequence"/>
</dbReference>
<keyword evidence="3" id="KW-1185">Reference proteome</keyword>
<dbReference type="InterPro" id="IPR006734">
    <property type="entry name" value="PLATZ"/>
</dbReference>
<evidence type="ECO:0000313" key="3">
    <source>
        <dbReference type="Proteomes" id="UP000612055"/>
    </source>
</evidence>
<dbReference type="CDD" id="cd19756">
    <property type="entry name" value="Bbox2"/>
    <property type="match status" value="1"/>
</dbReference>
<dbReference type="PANTHER" id="PTHR31065">
    <property type="entry name" value="PLATZ TRANSCRIPTION FACTOR FAMILY PROTEIN"/>
    <property type="match status" value="1"/>
</dbReference>
<dbReference type="EMBL" id="JAEHOE010000108">
    <property type="protein sequence ID" value="KAG2486702.1"/>
    <property type="molecule type" value="Genomic_DNA"/>
</dbReference>